<proteinExistence type="predicted"/>
<dbReference type="AlphaFoldDB" id="A0AAX1Q945"/>
<dbReference type="InterPro" id="IPR011009">
    <property type="entry name" value="Kinase-like_dom_sf"/>
</dbReference>
<dbReference type="Gene3D" id="3.90.1200.10">
    <property type="match status" value="1"/>
</dbReference>
<feature type="domain" description="Aminoglycoside phosphotransferase" evidence="1">
    <location>
        <begin position="97"/>
        <end position="285"/>
    </location>
</feature>
<evidence type="ECO:0000259" key="1">
    <source>
        <dbReference type="Pfam" id="PF01636"/>
    </source>
</evidence>
<accession>A0AAX1Q945</accession>
<gene>
    <name evidence="2" type="ORF">A3864_11015</name>
</gene>
<dbReference type="InterPro" id="IPR002575">
    <property type="entry name" value="Aminoglycoside_PTrfase"/>
</dbReference>
<evidence type="ECO:0000313" key="2">
    <source>
        <dbReference type="EMBL" id="RAS77830.1"/>
    </source>
</evidence>
<protein>
    <recommendedName>
        <fullName evidence="1">Aminoglycoside phosphotransferase domain-containing protein</fullName>
    </recommendedName>
</protein>
<comment type="caution">
    <text evidence="2">The sequence shown here is derived from an EMBL/GenBank/DDBJ whole genome shotgun (WGS) entry which is preliminary data.</text>
</comment>
<name>A0AAX1Q945_9BACI</name>
<dbReference type="Gene3D" id="3.30.200.20">
    <property type="entry name" value="Phosphorylase Kinase, domain 1"/>
    <property type="match status" value="1"/>
</dbReference>
<evidence type="ECO:0000313" key="3">
    <source>
        <dbReference type="Proteomes" id="UP000250174"/>
    </source>
</evidence>
<organism evidence="2 3">
    <name type="scientific">Priestia endophytica</name>
    <dbReference type="NCBI Taxonomy" id="135735"/>
    <lineage>
        <taxon>Bacteria</taxon>
        <taxon>Bacillati</taxon>
        <taxon>Bacillota</taxon>
        <taxon>Bacilli</taxon>
        <taxon>Bacillales</taxon>
        <taxon>Bacillaceae</taxon>
        <taxon>Priestia</taxon>
    </lineage>
</organism>
<dbReference type="SUPFAM" id="SSF56112">
    <property type="entry name" value="Protein kinase-like (PK-like)"/>
    <property type="match status" value="1"/>
</dbReference>
<dbReference type="PANTHER" id="PTHR39179:SF1">
    <property type="entry name" value="SPORE COAT PROTEIN I"/>
    <property type="match status" value="1"/>
</dbReference>
<dbReference type="InterPro" id="IPR047175">
    <property type="entry name" value="CotS-like"/>
</dbReference>
<dbReference type="Proteomes" id="UP000250174">
    <property type="component" value="Unassembled WGS sequence"/>
</dbReference>
<reference evidence="2 3" key="1">
    <citation type="submission" date="2016-03" db="EMBL/GenBank/DDBJ databases">
        <title>Comparison of Bacillus endophyticus and B. anthracis characteristics using whole genome sequence analysis and microbiological techniques.</title>
        <authorList>
            <person name="Lekota K.E."/>
            <person name="Mafofo J."/>
            <person name="Rees J."/>
            <person name="Muchadeyi F.C."/>
            <person name="Madoroba E."/>
            <person name="Van Heerden H."/>
        </authorList>
    </citation>
    <scope>NUCLEOTIDE SEQUENCE [LARGE SCALE GENOMIC DNA]</scope>
    <source>
        <strain evidence="2 3">3631_10C</strain>
    </source>
</reference>
<dbReference type="EMBL" id="LVYK01000018">
    <property type="protein sequence ID" value="RAS77830.1"/>
    <property type="molecule type" value="Genomic_DNA"/>
</dbReference>
<sequence>MIADVVVCHSLIIHRRKVSKDITHKILLIWDMSSQCHNRQTIKCSVCLVMRKTMINNRKLEKGEIVYDRLFLYLLKEKGIEIEKVNCIKPHVLTLESKTGRYVMKRYKEKERVIRTYNLLQEASKKSFTQSINFIPYPDGTLTFSYEGGYWALMNYREGRALNYYKRSERTEALSLLSSFHNSTKAINTYKLAPLLLEERWRKRLSYFEQNSAFLHRREREDILYDGAFLLDKVRETSLIHPSLQAINHGDVASHNFLKSADMVRLIDFDLVHYDSVFYDYLQLTRRFLHYTNASLIPLLLHNELLSWFREPRFLYALLYQDDLFKAWPKLLQKSNRNKIEKALFFNQARKRMLMPQIQFFLSQIR</sequence>
<dbReference type="Pfam" id="PF01636">
    <property type="entry name" value="APH"/>
    <property type="match status" value="1"/>
</dbReference>
<dbReference type="PANTHER" id="PTHR39179">
    <property type="entry name" value="SPORE COAT PROTEIN I"/>
    <property type="match status" value="1"/>
</dbReference>
<dbReference type="GO" id="GO:0042601">
    <property type="term" value="C:endospore-forming forespore"/>
    <property type="evidence" value="ECO:0007669"/>
    <property type="project" value="TreeGrafter"/>
</dbReference>